<feature type="region of interest" description="Disordered" evidence="1">
    <location>
        <begin position="1"/>
        <end position="126"/>
    </location>
</feature>
<feature type="compositionally biased region" description="Basic and acidic residues" evidence="1">
    <location>
        <begin position="641"/>
        <end position="653"/>
    </location>
</feature>
<organism evidence="2 3">
    <name type="scientific">Amniculicola lignicola CBS 123094</name>
    <dbReference type="NCBI Taxonomy" id="1392246"/>
    <lineage>
        <taxon>Eukaryota</taxon>
        <taxon>Fungi</taxon>
        <taxon>Dikarya</taxon>
        <taxon>Ascomycota</taxon>
        <taxon>Pezizomycotina</taxon>
        <taxon>Dothideomycetes</taxon>
        <taxon>Pleosporomycetidae</taxon>
        <taxon>Pleosporales</taxon>
        <taxon>Amniculicolaceae</taxon>
        <taxon>Amniculicola</taxon>
    </lineage>
</organism>
<feature type="compositionally biased region" description="Acidic residues" evidence="1">
    <location>
        <begin position="537"/>
        <end position="556"/>
    </location>
</feature>
<accession>A0A6A5WDZ4</accession>
<evidence type="ECO:0000256" key="1">
    <source>
        <dbReference type="SAM" id="MobiDB-lite"/>
    </source>
</evidence>
<feature type="compositionally biased region" description="Acidic residues" evidence="1">
    <location>
        <begin position="687"/>
        <end position="698"/>
    </location>
</feature>
<sequence length="818" mass="92362">MADRRGVRSSSRRITPTPHPPPAVEGRTTRRKGTRSASADVESAIPAKPTRRAARQASLQLASEGDREAQSGGRPRRKAPKQAAMADLAPVEEIDTQIDADDQPSTPRRSPEGPLPHRSPGAVSEMSGTTAISSFSMVEAEALEARYILRHLPKLYDATREFLEHLAPPNNRMKDDHHNILEMQKPDSVFNKDFRDYDEELNLQLRHFRSEHHQYIRPRAVRRALLGPDRDPNSKLPGIDLILYLANLLIFAKQMMGSDRDEKDIYDALRELDYLFPALFTPAVVAGKTKNPDPGASRLLEETWNLALELRIQMFVLVIQRGPDRSQQDPDSVLTDVFFSKNSSEGEDSVVLQGWDIPGLQSSELPQDCRDRIVEQMNDIRSTFLMDSHSLDRGDTVDVELLGSRFPWSALVIQLLDWVRKRSKELQSAIEDGGGARAITENLREVLQNPDALQAQPRSKRESPRKSRRSFGSDRRSSRRYNQNELIDDRVLDRVRMGAVIVPPVQQQDELNDIPVLPEQEEFHPALEEPVPVEPEAAPEEPEAREEPEPEPEPEAEPPRSGPPQSTADLVKLTKEMRKADKENRGRIFERQPNAARIEFGTGFDSQPGPSTDNGKQPQQSSPKKRPRVEDDDSDEDFFETEARDARVEERRSKAPVRKKKKVRIDPGSSAPPSHQPRAQVVAPDESLSEPDAPDMTEEAPPASTYREVRQLAERGIRHTSVQRPRKARTAWSAVEEEAMLEYMAMFPRRYAEILKHDDSEEGYSLLQDRTQVNLKDKARNMAINMIKSGVGLKPGFEDVIPPSSREGEKLAESGYVW</sequence>
<dbReference type="PANTHER" id="PTHR47807">
    <property type="entry name" value="PROTEIN TBF1"/>
    <property type="match status" value="1"/>
</dbReference>
<proteinExistence type="predicted"/>
<feature type="compositionally biased region" description="Basic and acidic residues" evidence="1">
    <location>
        <begin position="459"/>
        <end position="476"/>
    </location>
</feature>
<dbReference type="Proteomes" id="UP000799779">
    <property type="component" value="Unassembled WGS sequence"/>
</dbReference>
<protein>
    <recommendedName>
        <fullName evidence="4">Myb-like domain-containing protein</fullName>
    </recommendedName>
</protein>
<dbReference type="AlphaFoldDB" id="A0A6A5WDZ4"/>
<dbReference type="Gene3D" id="1.10.10.60">
    <property type="entry name" value="Homeodomain-like"/>
    <property type="match status" value="1"/>
</dbReference>
<evidence type="ECO:0000313" key="3">
    <source>
        <dbReference type="Proteomes" id="UP000799779"/>
    </source>
</evidence>
<dbReference type="OrthoDB" id="5398572at2759"/>
<keyword evidence="3" id="KW-1185">Reference proteome</keyword>
<feature type="region of interest" description="Disordered" evidence="1">
    <location>
        <begin position="525"/>
        <end position="705"/>
    </location>
</feature>
<dbReference type="PANTHER" id="PTHR47807:SF1">
    <property type="entry name" value="PROTEIN TBF1"/>
    <property type="match status" value="1"/>
</dbReference>
<evidence type="ECO:0008006" key="4">
    <source>
        <dbReference type="Google" id="ProtNLM"/>
    </source>
</evidence>
<evidence type="ECO:0000313" key="2">
    <source>
        <dbReference type="EMBL" id="KAF1999667.1"/>
    </source>
</evidence>
<gene>
    <name evidence="2" type="ORF">P154DRAFT_523204</name>
</gene>
<dbReference type="EMBL" id="ML977594">
    <property type="protein sequence ID" value="KAF1999667.1"/>
    <property type="molecule type" value="Genomic_DNA"/>
</dbReference>
<feature type="region of interest" description="Disordered" evidence="1">
    <location>
        <begin position="447"/>
        <end position="482"/>
    </location>
</feature>
<feature type="compositionally biased region" description="Basic and acidic residues" evidence="1">
    <location>
        <begin position="572"/>
        <end position="590"/>
    </location>
</feature>
<feature type="compositionally biased region" description="Acidic residues" evidence="1">
    <location>
        <begin position="630"/>
        <end position="640"/>
    </location>
</feature>
<reference evidence="2" key="1">
    <citation type="journal article" date="2020" name="Stud. Mycol.">
        <title>101 Dothideomycetes genomes: a test case for predicting lifestyles and emergence of pathogens.</title>
        <authorList>
            <person name="Haridas S."/>
            <person name="Albert R."/>
            <person name="Binder M."/>
            <person name="Bloem J."/>
            <person name="Labutti K."/>
            <person name="Salamov A."/>
            <person name="Andreopoulos B."/>
            <person name="Baker S."/>
            <person name="Barry K."/>
            <person name="Bills G."/>
            <person name="Bluhm B."/>
            <person name="Cannon C."/>
            <person name="Castanera R."/>
            <person name="Culley D."/>
            <person name="Daum C."/>
            <person name="Ezra D."/>
            <person name="Gonzalez J."/>
            <person name="Henrissat B."/>
            <person name="Kuo A."/>
            <person name="Liang C."/>
            <person name="Lipzen A."/>
            <person name="Lutzoni F."/>
            <person name="Magnuson J."/>
            <person name="Mondo S."/>
            <person name="Nolan M."/>
            <person name="Ohm R."/>
            <person name="Pangilinan J."/>
            <person name="Park H.-J."/>
            <person name="Ramirez L."/>
            <person name="Alfaro M."/>
            <person name="Sun H."/>
            <person name="Tritt A."/>
            <person name="Yoshinaga Y."/>
            <person name="Zwiers L.-H."/>
            <person name="Turgeon B."/>
            <person name="Goodwin S."/>
            <person name="Spatafora J."/>
            <person name="Crous P."/>
            <person name="Grigoriev I."/>
        </authorList>
    </citation>
    <scope>NUCLEOTIDE SEQUENCE</scope>
    <source>
        <strain evidence="2">CBS 123094</strain>
    </source>
</reference>
<name>A0A6A5WDZ4_9PLEO</name>
<feature type="compositionally biased region" description="Basic residues" evidence="1">
    <location>
        <begin position="654"/>
        <end position="663"/>
    </location>
</feature>
<feature type="compositionally biased region" description="Acidic residues" evidence="1">
    <location>
        <begin position="90"/>
        <end position="102"/>
    </location>
</feature>
<dbReference type="InterPro" id="IPR052833">
    <property type="entry name" value="Telomeric_DNA-bd_trans-reg"/>
</dbReference>
<feature type="compositionally biased region" description="Polar residues" evidence="1">
    <location>
        <begin position="604"/>
        <end position="622"/>
    </location>
</feature>